<dbReference type="AlphaFoldDB" id="A0A1E4SXF7"/>
<sequence>MAKLSTLTQDEQDSVIYDARVGDLDSLKTIFSDEVEVSTLLTTQDEYTLATPLHMAAANGHSEVVSYLLSLLDETEVKLLINKQNESGNTALHWASLNGHVSCVKVLVENGADPFIKNKFDHDSIYEAEKSGKEEVETYLLEKFAPELEEEAGKQEDDESTVQYSKGTEIETANKEGSEAINSQTST</sequence>
<feature type="region of interest" description="Disordered" evidence="4">
    <location>
        <begin position="149"/>
        <end position="187"/>
    </location>
</feature>
<dbReference type="Pfam" id="PF12796">
    <property type="entry name" value="Ank_2"/>
    <property type="match status" value="1"/>
</dbReference>
<organism evidence="5 6">
    <name type="scientific">[Candida] arabinofermentans NRRL YB-2248</name>
    <dbReference type="NCBI Taxonomy" id="983967"/>
    <lineage>
        <taxon>Eukaryota</taxon>
        <taxon>Fungi</taxon>
        <taxon>Dikarya</taxon>
        <taxon>Ascomycota</taxon>
        <taxon>Saccharomycotina</taxon>
        <taxon>Pichiomycetes</taxon>
        <taxon>Pichiales</taxon>
        <taxon>Pichiaceae</taxon>
        <taxon>Ogataea</taxon>
        <taxon>Ogataea/Candida clade</taxon>
    </lineage>
</organism>
<evidence type="ECO:0000256" key="4">
    <source>
        <dbReference type="SAM" id="MobiDB-lite"/>
    </source>
</evidence>
<protein>
    <submittedName>
        <fullName evidence="5">Uncharacterized protein</fullName>
    </submittedName>
</protein>
<evidence type="ECO:0000256" key="1">
    <source>
        <dbReference type="ARBA" id="ARBA00022737"/>
    </source>
</evidence>
<dbReference type="STRING" id="983967.A0A1E4SXF7"/>
<dbReference type="SUPFAM" id="SSF48403">
    <property type="entry name" value="Ankyrin repeat"/>
    <property type="match status" value="1"/>
</dbReference>
<keyword evidence="1" id="KW-0677">Repeat</keyword>
<feature type="compositionally biased region" description="Basic and acidic residues" evidence="4">
    <location>
        <begin position="168"/>
        <end position="178"/>
    </location>
</feature>
<gene>
    <name evidence="5" type="ORF">CANARDRAFT_29310</name>
</gene>
<dbReference type="Gene3D" id="1.25.40.20">
    <property type="entry name" value="Ankyrin repeat-containing domain"/>
    <property type="match status" value="1"/>
</dbReference>
<dbReference type="InterPro" id="IPR036770">
    <property type="entry name" value="Ankyrin_rpt-contain_sf"/>
</dbReference>
<dbReference type="PRINTS" id="PR01415">
    <property type="entry name" value="ANKYRIN"/>
</dbReference>
<name>A0A1E4SXF7_9ASCO</name>
<dbReference type="PANTHER" id="PTHR24126">
    <property type="entry name" value="ANKYRIN REPEAT, PH AND SEC7 DOMAIN CONTAINING PROTEIN SECG-RELATED"/>
    <property type="match status" value="1"/>
</dbReference>
<dbReference type="Proteomes" id="UP000094801">
    <property type="component" value="Unassembled WGS sequence"/>
</dbReference>
<dbReference type="PROSITE" id="PS50088">
    <property type="entry name" value="ANK_REPEAT"/>
    <property type="match status" value="2"/>
</dbReference>
<dbReference type="SMART" id="SM00248">
    <property type="entry name" value="ANK"/>
    <property type="match status" value="2"/>
</dbReference>
<dbReference type="InterPro" id="IPR002110">
    <property type="entry name" value="Ankyrin_rpt"/>
</dbReference>
<evidence type="ECO:0000256" key="3">
    <source>
        <dbReference type="PROSITE-ProRule" id="PRU00023"/>
    </source>
</evidence>
<dbReference type="EMBL" id="KV453858">
    <property type="protein sequence ID" value="ODV84142.1"/>
    <property type="molecule type" value="Genomic_DNA"/>
</dbReference>
<accession>A0A1E4SXF7</accession>
<evidence type="ECO:0000313" key="6">
    <source>
        <dbReference type="Proteomes" id="UP000094801"/>
    </source>
</evidence>
<proteinExistence type="predicted"/>
<dbReference type="OrthoDB" id="10057496at2759"/>
<keyword evidence="2 3" id="KW-0040">ANK repeat</keyword>
<evidence type="ECO:0000256" key="2">
    <source>
        <dbReference type="ARBA" id="ARBA00023043"/>
    </source>
</evidence>
<dbReference type="PROSITE" id="PS50297">
    <property type="entry name" value="ANK_REP_REGION"/>
    <property type="match status" value="2"/>
</dbReference>
<keyword evidence="6" id="KW-1185">Reference proteome</keyword>
<feature type="repeat" description="ANK" evidence="3">
    <location>
        <begin position="48"/>
        <end position="70"/>
    </location>
</feature>
<reference evidence="6" key="1">
    <citation type="submission" date="2016-04" db="EMBL/GenBank/DDBJ databases">
        <title>Comparative genomics of biotechnologically important yeasts.</title>
        <authorList>
            <consortium name="DOE Joint Genome Institute"/>
            <person name="Riley R."/>
            <person name="Haridas S."/>
            <person name="Wolfe K.H."/>
            <person name="Lopes M.R."/>
            <person name="Hittinger C.T."/>
            <person name="Goker M."/>
            <person name="Salamov A."/>
            <person name="Wisecaver J."/>
            <person name="Long T.M."/>
            <person name="Aerts A.L."/>
            <person name="Barry K."/>
            <person name="Choi C."/>
            <person name="Clum A."/>
            <person name="Coughlan A.Y."/>
            <person name="Deshpande S."/>
            <person name="Douglass A.P."/>
            <person name="Hanson S.J."/>
            <person name="Klenk H.-P."/>
            <person name="Labutti K."/>
            <person name="Lapidus A."/>
            <person name="Lindquist E."/>
            <person name="Lipzen A."/>
            <person name="Meier-Kolthoff J.P."/>
            <person name="Ohm R.A."/>
            <person name="Otillar R.P."/>
            <person name="Pangilinan J."/>
            <person name="Peng Y."/>
            <person name="Rokas A."/>
            <person name="Rosa C.A."/>
            <person name="Scheuner C."/>
            <person name="Sibirny A.A."/>
            <person name="Slot J.C."/>
            <person name="Stielow J.B."/>
            <person name="Sun H."/>
            <person name="Kurtzman C.P."/>
            <person name="Blackwell M."/>
            <person name="Grigoriev I.V."/>
            <person name="Jeffries T.W."/>
        </authorList>
    </citation>
    <scope>NUCLEOTIDE SEQUENCE [LARGE SCALE GENOMIC DNA]</scope>
    <source>
        <strain evidence="6">NRRL YB-2248</strain>
    </source>
</reference>
<feature type="repeat" description="ANK" evidence="3">
    <location>
        <begin position="87"/>
        <end position="119"/>
    </location>
</feature>
<evidence type="ECO:0000313" key="5">
    <source>
        <dbReference type="EMBL" id="ODV84142.1"/>
    </source>
</evidence>
<dbReference type="PANTHER" id="PTHR24126:SF14">
    <property type="entry name" value="ANK_REP_REGION DOMAIN-CONTAINING PROTEIN"/>
    <property type="match status" value="1"/>
</dbReference>